<dbReference type="OrthoDB" id="2986398at2"/>
<dbReference type="GO" id="GO:0004175">
    <property type="term" value="F:endopeptidase activity"/>
    <property type="evidence" value="ECO:0007669"/>
    <property type="project" value="UniProtKB-ARBA"/>
</dbReference>
<dbReference type="Pfam" id="PF02517">
    <property type="entry name" value="Rce1-like"/>
    <property type="match status" value="1"/>
</dbReference>
<name>A0A2T0LHZ2_9BACL</name>
<keyword evidence="1" id="KW-1133">Transmembrane helix</keyword>
<feature type="transmembrane region" description="Helical" evidence="1">
    <location>
        <begin position="6"/>
        <end position="21"/>
    </location>
</feature>
<evidence type="ECO:0000313" key="3">
    <source>
        <dbReference type="EMBL" id="PRX42045.1"/>
    </source>
</evidence>
<feature type="transmembrane region" description="Helical" evidence="1">
    <location>
        <begin position="288"/>
        <end position="305"/>
    </location>
</feature>
<protein>
    <recommendedName>
        <fullName evidence="2">CAAX prenyl protease 2/Lysostaphin resistance protein A-like domain-containing protein</fullName>
    </recommendedName>
</protein>
<feature type="transmembrane region" description="Helical" evidence="1">
    <location>
        <begin position="197"/>
        <end position="224"/>
    </location>
</feature>
<feature type="transmembrane region" description="Helical" evidence="1">
    <location>
        <begin position="157"/>
        <end position="176"/>
    </location>
</feature>
<dbReference type="EMBL" id="PVNE01000003">
    <property type="protein sequence ID" value="PRX42045.1"/>
    <property type="molecule type" value="Genomic_DNA"/>
</dbReference>
<evidence type="ECO:0000313" key="4">
    <source>
        <dbReference type="Proteomes" id="UP000237797"/>
    </source>
</evidence>
<gene>
    <name evidence="3" type="ORF">CLV97_10360</name>
</gene>
<dbReference type="AlphaFoldDB" id="A0A2T0LHZ2"/>
<keyword evidence="1" id="KW-0472">Membrane</keyword>
<comment type="caution">
    <text evidence="3">The sequence shown here is derived from an EMBL/GenBank/DDBJ whole genome shotgun (WGS) entry which is preliminary data.</text>
</comment>
<dbReference type="InterPro" id="IPR003675">
    <property type="entry name" value="Rce1/LyrA-like_dom"/>
</dbReference>
<keyword evidence="1" id="KW-0812">Transmembrane</keyword>
<dbReference type="Proteomes" id="UP000237797">
    <property type="component" value="Unassembled WGS sequence"/>
</dbReference>
<evidence type="ECO:0000259" key="2">
    <source>
        <dbReference type="Pfam" id="PF02517"/>
    </source>
</evidence>
<dbReference type="GO" id="GO:0080120">
    <property type="term" value="P:CAAX-box protein maturation"/>
    <property type="evidence" value="ECO:0007669"/>
    <property type="project" value="UniProtKB-ARBA"/>
</dbReference>
<feature type="transmembrane region" description="Helical" evidence="1">
    <location>
        <begin position="41"/>
        <end position="64"/>
    </location>
</feature>
<evidence type="ECO:0000256" key="1">
    <source>
        <dbReference type="SAM" id="Phobius"/>
    </source>
</evidence>
<feature type="domain" description="CAAX prenyl protease 2/Lysostaphin resistance protein A-like" evidence="2">
    <location>
        <begin position="243"/>
        <end position="323"/>
    </location>
</feature>
<sequence length="335" mass="36495">MISMLLQFLPFILILWLANMAEDRRYPEAPQLGRGFAIASYLMLGLIYVMFFLGGLFLLTLSLLPAEILEPEPEVNVRLLGIGIWAPSLVGLLFFIPRVRRWIARAIPIDPENPVHVISLSMSMLIILELLMILGIGLENLAAIGESENLSVSISELWTQDIAMLLLGLIGVGWLSRRKFGESLARLGIVKPSVREIAFGLGIGLLLVALAFGLEYVAAFFGISADPEVEELTKQLLGSLFTTVPGILTLGLAAALGEETVFRGALQPRFGLLLTSILFALMHSNYGFSLSTLIVFLVGLALGAVRLRFNTSTSMVVHATYNITLGVLANVLPDF</sequence>
<accession>A0A2T0LHZ2</accession>
<feature type="transmembrane region" description="Helical" evidence="1">
    <location>
        <begin position="117"/>
        <end position="137"/>
    </location>
</feature>
<feature type="transmembrane region" description="Helical" evidence="1">
    <location>
        <begin position="76"/>
        <end position="96"/>
    </location>
</feature>
<dbReference type="RefSeq" id="WP_106344015.1">
    <property type="nucleotide sequence ID" value="NZ_PVNE01000003.1"/>
</dbReference>
<proteinExistence type="predicted"/>
<reference evidence="3 4" key="1">
    <citation type="submission" date="2018-03" db="EMBL/GenBank/DDBJ databases">
        <title>Genomic Encyclopedia of Archaeal and Bacterial Type Strains, Phase II (KMG-II): from individual species to whole genera.</title>
        <authorList>
            <person name="Goeker M."/>
        </authorList>
    </citation>
    <scope>NUCLEOTIDE SEQUENCE [LARGE SCALE GENOMIC DNA]</scope>
    <source>
        <strain evidence="3 4">DSM 44946</strain>
    </source>
</reference>
<organism evidence="3 4">
    <name type="scientific">Planifilum fimeticola</name>
    <dbReference type="NCBI Taxonomy" id="201975"/>
    <lineage>
        <taxon>Bacteria</taxon>
        <taxon>Bacillati</taxon>
        <taxon>Bacillota</taxon>
        <taxon>Bacilli</taxon>
        <taxon>Bacillales</taxon>
        <taxon>Thermoactinomycetaceae</taxon>
        <taxon>Planifilum</taxon>
    </lineage>
</organism>
<keyword evidence="4" id="KW-1185">Reference proteome</keyword>